<keyword evidence="10 14" id="KW-0472">Membrane</keyword>
<feature type="transmembrane region" description="Helical" evidence="14">
    <location>
        <begin position="430"/>
        <end position="447"/>
    </location>
</feature>
<dbReference type="EMBL" id="FZOC01000003">
    <property type="protein sequence ID" value="SNR92811.1"/>
    <property type="molecule type" value="Genomic_DNA"/>
</dbReference>
<keyword evidence="8 14" id="KW-1133">Transmembrane helix</keyword>
<feature type="transmembrane region" description="Helical" evidence="14">
    <location>
        <begin position="53"/>
        <end position="77"/>
    </location>
</feature>
<keyword evidence="5" id="KW-1003">Cell membrane</keyword>
<feature type="transmembrane region" description="Helical" evidence="14">
    <location>
        <begin position="12"/>
        <end position="33"/>
    </location>
</feature>
<feature type="domain" description="Phosphatidylglycerol lysyltransferase C-terminal" evidence="15">
    <location>
        <begin position="553"/>
        <end position="837"/>
    </location>
</feature>
<name>A0A239ABV0_9BACT</name>
<evidence type="ECO:0000256" key="14">
    <source>
        <dbReference type="SAM" id="Phobius"/>
    </source>
</evidence>
<keyword evidence="7 14" id="KW-0812">Transmembrane</keyword>
<dbReference type="PANTHER" id="PTHR34697:SF2">
    <property type="entry name" value="PHOSPHATIDYLGLYCEROL LYSYLTRANSFERASE"/>
    <property type="match status" value="1"/>
</dbReference>
<evidence type="ECO:0000256" key="5">
    <source>
        <dbReference type="ARBA" id="ARBA00022475"/>
    </source>
</evidence>
<evidence type="ECO:0000256" key="12">
    <source>
        <dbReference type="ARBA" id="ARBA00031899"/>
    </source>
</evidence>
<keyword evidence="6 16" id="KW-0808">Transferase</keyword>
<feature type="transmembrane region" description="Helical" evidence="14">
    <location>
        <begin position="502"/>
        <end position="522"/>
    </location>
</feature>
<feature type="transmembrane region" description="Helical" evidence="14">
    <location>
        <begin position="373"/>
        <end position="393"/>
    </location>
</feature>
<keyword evidence="9" id="KW-0443">Lipid metabolism</keyword>
<dbReference type="PANTHER" id="PTHR34697">
    <property type="entry name" value="PHOSPHATIDYLGLYCEROL LYSYLTRANSFERASE"/>
    <property type="match status" value="1"/>
</dbReference>
<comment type="catalytic activity">
    <reaction evidence="13">
        <text>L-lysyl-tRNA(Lys) + a 1,2-diacyl-sn-glycero-3-phospho-(1'-sn-glycerol) = a 1,2-diacyl-sn-glycero-3-phospho-1'-(3'-O-L-lysyl)-sn-glycerol + tRNA(Lys)</text>
        <dbReference type="Rhea" id="RHEA:10668"/>
        <dbReference type="Rhea" id="RHEA-COMP:9696"/>
        <dbReference type="Rhea" id="RHEA-COMP:9697"/>
        <dbReference type="ChEBI" id="CHEBI:64716"/>
        <dbReference type="ChEBI" id="CHEBI:75792"/>
        <dbReference type="ChEBI" id="CHEBI:78442"/>
        <dbReference type="ChEBI" id="CHEBI:78529"/>
        <dbReference type="EC" id="2.3.2.3"/>
    </reaction>
</comment>
<dbReference type="Pfam" id="PF03706">
    <property type="entry name" value="LPG_synthase_TM"/>
    <property type="match status" value="1"/>
</dbReference>
<evidence type="ECO:0000256" key="3">
    <source>
        <dbReference type="ARBA" id="ARBA00012014"/>
    </source>
</evidence>
<keyword evidence="17" id="KW-1185">Reference proteome</keyword>
<evidence type="ECO:0000256" key="2">
    <source>
        <dbReference type="ARBA" id="ARBA00008627"/>
    </source>
</evidence>
<evidence type="ECO:0000259" key="15">
    <source>
        <dbReference type="Pfam" id="PF09924"/>
    </source>
</evidence>
<keyword evidence="11" id="KW-0046">Antibiotic resistance</keyword>
<proteinExistence type="inferred from homology"/>
<dbReference type="GO" id="GO:0006629">
    <property type="term" value="P:lipid metabolic process"/>
    <property type="evidence" value="ECO:0007669"/>
    <property type="project" value="UniProtKB-KW"/>
</dbReference>
<evidence type="ECO:0000256" key="4">
    <source>
        <dbReference type="ARBA" id="ARBA00021546"/>
    </source>
</evidence>
<feature type="transmembrane region" description="Helical" evidence="14">
    <location>
        <begin position="459"/>
        <end position="482"/>
    </location>
</feature>
<dbReference type="RefSeq" id="WP_179216975.1">
    <property type="nucleotide sequence ID" value="NZ_FZOC01000003.1"/>
</dbReference>
<dbReference type="GO" id="GO:0050071">
    <property type="term" value="F:phosphatidylglycerol lysyltransferase activity"/>
    <property type="evidence" value="ECO:0007669"/>
    <property type="project" value="UniProtKB-EC"/>
</dbReference>
<dbReference type="GO" id="GO:0046677">
    <property type="term" value="P:response to antibiotic"/>
    <property type="evidence" value="ECO:0007669"/>
    <property type="project" value="UniProtKB-KW"/>
</dbReference>
<feature type="transmembrane region" description="Helical" evidence="14">
    <location>
        <begin position="129"/>
        <end position="149"/>
    </location>
</feature>
<dbReference type="GO" id="GO:0005886">
    <property type="term" value="C:plasma membrane"/>
    <property type="evidence" value="ECO:0007669"/>
    <property type="project" value="UniProtKB-SubCell"/>
</dbReference>
<evidence type="ECO:0000313" key="16">
    <source>
        <dbReference type="EMBL" id="SNR92811.1"/>
    </source>
</evidence>
<evidence type="ECO:0000256" key="11">
    <source>
        <dbReference type="ARBA" id="ARBA00023251"/>
    </source>
</evidence>
<feature type="transmembrane region" description="Helical" evidence="14">
    <location>
        <begin position="331"/>
        <end position="353"/>
    </location>
</feature>
<evidence type="ECO:0000256" key="13">
    <source>
        <dbReference type="ARBA" id="ARBA00047540"/>
    </source>
</evidence>
<feature type="transmembrane region" description="Helical" evidence="14">
    <location>
        <begin position="405"/>
        <end position="424"/>
    </location>
</feature>
<organism evidence="16 17">
    <name type="scientific">Humidesulfovibrio mexicanus</name>
    <dbReference type="NCBI Taxonomy" id="147047"/>
    <lineage>
        <taxon>Bacteria</taxon>
        <taxon>Pseudomonadati</taxon>
        <taxon>Thermodesulfobacteriota</taxon>
        <taxon>Desulfovibrionia</taxon>
        <taxon>Desulfovibrionales</taxon>
        <taxon>Desulfovibrionaceae</taxon>
        <taxon>Humidesulfovibrio</taxon>
    </lineage>
</organism>
<feature type="transmembrane region" description="Helical" evidence="14">
    <location>
        <begin position="169"/>
        <end position="186"/>
    </location>
</feature>
<dbReference type="InterPro" id="IPR051211">
    <property type="entry name" value="PG_lysyltransferase"/>
</dbReference>
<evidence type="ECO:0000313" key="17">
    <source>
        <dbReference type="Proteomes" id="UP000198324"/>
    </source>
</evidence>
<dbReference type="NCBIfam" id="NF033480">
    <property type="entry name" value="bifunc_MprF"/>
    <property type="match status" value="1"/>
</dbReference>
<dbReference type="SUPFAM" id="SSF55729">
    <property type="entry name" value="Acyl-CoA N-acyltransferases (Nat)"/>
    <property type="match status" value="1"/>
</dbReference>
<dbReference type="Proteomes" id="UP000198324">
    <property type="component" value="Unassembled WGS sequence"/>
</dbReference>
<gene>
    <name evidence="16" type="ORF">SAMN04488503_1973</name>
</gene>
<feature type="transmembrane region" description="Helical" evidence="14">
    <location>
        <begin position="207"/>
        <end position="229"/>
    </location>
</feature>
<dbReference type="Pfam" id="PF09924">
    <property type="entry name" value="LPG_synthase_C"/>
    <property type="match status" value="1"/>
</dbReference>
<protein>
    <recommendedName>
        <fullName evidence="4">Phosphatidylglycerol lysyltransferase</fullName>
        <ecNumber evidence="3">2.3.2.3</ecNumber>
    </recommendedName>
    <alternativeName>
        <fullName evidence="12">Lysylphosphatidylglycerol synthase</fullName>
    </alternativeName>
</protein>
<reference evidence="16 17" key="1">
    <citation type="submission" date="2017-06" db="EMBL/GenBank/DDBJ databases">
        <authorList>
            <person name="Kim H.J."/>
            <person name="Triplett B.A."/>
        </authorList>
    </citation>
    <scope>NUCLEOTIDE SEQUENCE [LARGE SCALE GENOMIC DNA]</scope>
    <source>
        <strain evidence="16 17">DSM 13116</strain>
    </source>
</reference>
<dbReference type="EC" id="2.3.2.3" evidence="3"/>
<dbReference type="InterPro" id="IPR024320">
    <property type="entry name" value="LPG_synthase_C"/>
</dbReference>
<evidence type="ECO:0000256" key="9">
    <source>
        <dbReference type="ARBA" id="ARBA00023098"/>
    </source>
</evidence>
<evidence type="ECO:0000256" key="1">
    <source>
        <dbReference type="ARBA" id="ARBA00004651"/>
    </source>
</evidence>
<dbReference type="InterPro" id="IPR016181">
    <property type="entry name" value="Acyl_CoA_acyltransferase"/>
</dbReference>
<evidence type="ECO:0000256" key="7">
    <source>
        <dbReference type="ARBA" id="ARBA00022692"/>
    </source>
</evidence>
<dbReference type="AlphaFoldDB" id="A0A239ABV0"/>
<evidence type="ECO:0000256" key="6">
    <source>
        <dbReference type="ARBA" id="ARBA00022679"/>
    </source>
</evidence>
<evidence type="ECO:0000256" key="10">
    <source>
        <dbReference type="ARBA" id="ARBA00023136"/>
    </source>
</evidence>
<comment type="similarity">
    <text evidence="2">Belongs to the LPG synthase family.</text>
</comment>
<dbReference type="GO" id="GO:0055091">
    <property type="term" value="P:phospholipid homeostasis"/>
    <property type="evidence" value="ECO:0007669"/>
    <property type="project" value="TreeGrafter"/>
</dbReference>
<dbReference type="InterPro" id="IPR022791">
    <property type="entry name" value="L-PG_synthase/AglD"/>
</dbReference>
<comment type="subcellular location">
    <subcellularLocation>
        <location evidence="1">Cell membrane</location>
        <topology evidence="1">Multi-pass membrane protein</topology>
    </subcellularLocation>
</comment>
<sequence>MSAPVLTRLKPFFGPALALALLAAAVWAISAQLAQYNLDEIMASLFSETDRDVLLAFGLTAANFIVLAGYDILALSYIGHPLPPHRPVLASFAGNAFSNTIGLSTLAGSTVRYRLYSSWGLSTGEIAKIVVFTTLTLWLGLFSIGGIIFTVRPLPLPDWITLPFSTTRPLGLALLVPPALYLYAAARKETPWRIGKLTLLLPPFKSALLQVAVASLDWALAAAVLYALLPPWANVSFPLLLGAFLLGQIAGLVSQVPGGLGVFESCLLFLLSPRIPAPALFATLVAYRVVYYLVPLVLAAALLAAREALAARKSLAARESALEIGAFLTQWFPVVVPRVLAVLAFLAGLVLLFSGATPSVHERLRWLEEFLPLGVLEASHFVGSLAGLGLIILARGLHKRLDAAYFVTSGLLFAGIISCLLKGWDYEEALLLTLLLLALLPCHKFFYRKASLLSEGFTPGWITAIVTALGCTALLGYLAYGLDSLATDLWWAFAYEDEASRFLRAAAGVAVAVLAVAVLRLMRSARPRHAPPSEEDMTAVRALVAAAPETPPHLALLGDKSVLLGKKGDGFLMYGICGRSWVCMGDPVGPPATRAELAWRFREMVDLYAGWTVFYQAGRENLPLYLDLGLSLMKIGEEARVPLPEFSLAGQARKGLRYTRNMVEKEGAGFEIVPREGVPAILPELKAVSDAWLAAKHAREKKFSLGYFSDAYMLRCPQAIVRKEGRIVAFANIWEGGMANGVRQELSVDLMRYAPDAPASVMEYLYIMLMLWGREQGYQWFNLGMAPFSGLESHALAPTWARLGSLLYAHGGQFYNFQGLRRFKDKFDPVWESKYLASPGGTVPPRALANIATLVSGGVTGVIAK</sequence>
<evidence type="ECO:0000256" key="8">
    <source>
        <dbReference type="ARBA" id="ARBA00022989"/>
    </source>
</evidence>
<accession>A0A239ABV0</accession>
<dbReference type="GO" id="GO:0047637">
    <property type="term" value="F:phosphatidylglycerol alanyltransferase activity"/>
    <property type="evidence" value="ECO:0007669"/>
    <property type="project" value="TreeGrafter"/>
</dbReference>
<feature type="transmembrane region" description="Helical" evidence="14">
    <location>
        <begin position="290"/>
        <end position="310"/>
    </location>
</feature>